<gene>
    <name evidence="1" type="ORF">EC844_10654</name>
</gene>
<reference evidence="1 2" key="1">
    <citation type="submission" date="2019-03" db="EMBL/GenBank/DDBJ databases">
        <title>Genomic analyses of the natural microbiome of Caenorhabditis elegans.</title>
        <authorList>
            <person name="Samuel B."/>
        </authorList>
    </citation>
    <scope>NUCLEOTIDE SEQUENCE [LARGE SCALE GENOMIC DNA]</scope>
    <source>
        <strain evidence="1 2">JUb89</strain>
    </source>
</reference>
<accession>A0A4R1XXR0</accession>
<protein>
    <submittedName>
        <fullName evidence="1">Uncharacterized protein</fullName>
    </submittedName>
</protein>
<comment type="caution">
    <text evidence="1">The sequence shown here is derived from an EMBL/GenBank/DDBJ whole genome shotgun (WGS) entry which is preliminary data.</text>
</comment>
<dbReference type="Proteomes" id="UP000294963">
    <property type="component" value="Unassembled WGS sequence"/>
</dbReference>
<dbReference type="EMBL" id="SLVJ01000006">
    <property type="protein sequence ID" value="TCM68072.1"/>
    <property type="molecule type" value="Genomic_DNA"/>
</dbReference>
<proteinExistence type="predicted"/>
<dbReference type="AlphaFoldDB" id="A0A4R1XXR0"/>
<evidence type="ECO:0000313" key="1">
    <source>
        <dbReference type="EMBL" id="TCM68072.1"/>
    </source>
</evidence>
<evidence type="ECO:0000313" key="2">
    <source>
        <dbReference type="Proteomes" id="UP000294963"/>
    </source>
</evidence>
<name>A0A4R1XXR0_ACICA</name>
<organism evidence="1 2">
    <name type="scientific">Acinetobacter calcoaceticus</name>
    <dbReference type="NCBI Taxonomy" id="471"/>
    <lineage>
        <taxon>Bacteria</taxon>
        <taxon>Pseudomonadati</taxon>
        <taxon>Pseudomonadota</taxon>
        <taxon>Gammaproteobacteria</taxon>
        <taxon>Moraxellales</taxon>
        <taxon>Moraxellaceae</taxon>
        <taxon>Acinetobacter</taxon>
        <taxon>Acinetobacter calcoaceticus/baumannii complex</taxon>
    </lineage>
</organism>
<sequence>MPLYDRIRAWIDRIHFLDLNNKVKNMKTFDLDITYPHHQSPEDAEIHTGLDATEVLAIFDRQNWRHLMKQAIEINDLQPLFMLYNQQNNTDFWFNPNSDPEIRHIYFQIGSSTEVIVPTRVFFGLFNKNIKQDIEFSDLTQQQMRQYLVHYLNAEMDLIKQKYLQSLNH</sequence>
<keyword evidence="2" id="KW-1185">Reference proteome</keyword>